<feature type="transmembrane region" description="Helical" evidence="2">
    <location>
        <begin position="121"/>
        <end position="140"/>
    </location>
</feature>
<evidence type="ECO:0000256" key="1">
    <source>
        <dbReference type="SAM" id="MobiDB-lite"/>
    </source>
</evidence>
<accession>A0A9D4SMP4</accession>
<keyword evidence="2" id="KW-0472">Membrane</keyword>
<evidence type="ECO:0000313" key="3">
    <source>
        <dbReference type="EMBL" id="KAH7934846.1"/>
    </source>
</evidence>
<dbReference type="VEuPathDB" id="VectorBase:RSAN_044583"/>
<sequence length="432" mass="46527">MMSGTEASRRTGRRSHRDWSHDERESPVPFNEDIQVPSWDNEVFSGRGRAEPVDPVWETWMSSETQTEDQEGEKTASSASSVSTCRHCTKHSGDSGSTPPSGYRPFSAGGRHKNPAVGPSYLRLLGLTALAVLLVVAVVATNAKINRIVLGSLDTESPDATRQAKLASHKPSATETALPATLLPRLARDDVETSGEPGGDGTELTAVAGDLKKSRRGAEGTAEEDTGTKSNCQGVVYTYCPVARREFHYRASVNACLATALDPMVQLCARGFNRFTSRATCEHSCVFGYRPKDACFDTPLFSGCEREDVSESWWYFESGRCRPWSFPAGACPSNDSAVFSTADECAIQCAGRGLALCGQAPRPTACGRNQLRFPYFAHFSEPEGRMRCLRASAVLDAAHRCLAGDNRFASLADCAEACATKASGPGQSDRGT</sequence>
<keyword evidence="2" id="KW-0812">Transmembrane</keyword>
<keyword evidence="2" id="KW-1133">Transmembrane helix</keyword>
<feature type="region of interest" description="Disordered" evidence="1">
    <location>
        <begin position="1"/>
        <end position="111"/>
    </location>
</feature>
<keyword evidence="4" id="KW-1185">Reference proteome</keyword>
<dbReference type="Gene3D" id="4.10.410.10">
    <property type="entry name" value="Pancreatic trypsin inhibitor Kunitz domain"/>
    <property type="match status" value="1"/>
</dbReference>
<organism evidence="3 4">
    <name type="scientific">Rhipicephalus sanguineus</name>
    <name type="common">Brown dog tick</name>
    <name type="synonym">Ixodes sanguineus</name>
    <dbReference type="NCBI Taxonomy" id="34632"/>
    <lineage>
        <taxon>Eukaryota</taxon>
        <taxon>Metazoa</taxon>
        <taxon>Ecdysozoa</taxon>
        <taxon>Arthropoda</taxon>
        <taxon>Chelicerata</taxon>
        <taxon>Arachnida</taxon>
        <taxon>Acari</taxon>
        <taxon>Parasitiformes</taxon>
        <taxon>Ixodida</taxon>
        <taxon>Ixodoidea</taxon>
        <taxon>Ixodidae</taxon>
        <taxon>Rhipicephalinae</taxon>
        <taxon>Rhipicephalus</taxon>
        <taxon>Rhipicephalus</taxon>
    </lineage>
</organism>
<dbReference type="EMBL" id="JABSTV010001255">
    <property type="protein sequence ID" value="KAH7934846.1"/>
    <property type="molecule type" value="Genomic_DNA"/>
</dbReference>
<feature type="compositionally biased region" description="Low complexity" evidence="1">
    <location>
        <begin position="173"/>
        <end position="185"/>
    </location>
</feature>
<gene>
    <name evidence="3" type="ORF">HPB52_001030</name>
</gene>
<evidence type="ECO:0000313" key="4">
    <source>
        <dbReference type="Proteomes" id="UP000821837"/>
    </source>
</evidence>
<comment type="caution">
    <text evidence="3">The sequence shown here is derived from an EMBL/GenBank/DDBJ whole genome shotgun (WGS) entry which is preliminary data.</text>
</comment>
<feature type="compositionally biased region" description="Basic and acidic residues" evidence="1">
    <location>
        <begin position="17"/>
        <end position="26"/>
    </location>
</feature>
<feature type="region of interest" description="Disordered" evidence="1">
    <location>
        <begin position="157"/>
        <end position="227"/>
    </location>
</feature>
<feature type="compositionally biased region" description="Polar residues" evidence="1">
    <location>
        <begin position="75"/>
        <end position="86"/>
    </location>
</feature>
<reference evidence="3" key="1">
    <citation type="journal article" date="2020" name="Cell">
        <title>Large-Scale Comparative Analyses of Tick Genomes Elucidate Their Genetic Diversity and Vector Capacities.</title>
        <authorList>
            <consortium name="Tick Genome and Microbiome Consortium (TIGMIC)"/>
            <person name="Jia N."/>
            <person name="Wang J."/>
            <person name="Shi W."/>
            <person name="Du L."/>
            <person name="Sun Y."/>
            <person name="Zhan W."/>
            <person name="Jiang J.F."/>
            <person name="Wang Q."/>
            <person name="Zhang B."/>
            <person name="Ji P."/>
            <person name="Bell-Sakyi L."/>
            <person name="Cui X.M."/>
            <person name="Yuan T.T."/>
            <person name="Jiang B.G."/>
            <person name="Yang W.F."/>
            <person name="Lam T.T."/>
            <person name="Chang Q.C."/>
            <person name="Ding S.J."/>
            <person name="Wang X.J."/>
            <person name="Zhu J.G."/>
            <person name="Ruan X.D."/>
            <person name="Zhao L."/>
            <person name="Wei J.T."/>
            <person name="Ye R.Z."/>
            <person name="Que T.C."/>
            <person name="Du C.H."/>
            <person name="Zhou Y.H."/>
            <person name="Cheng J.X."/>
            <person name="Dai P.F."/>
            <person name="Guo W.B."/>
            <person name="Han X.H."/>
            <person name="Huang E.J."/>
            <person name="Li L.F."/>
            <person name="Wei W."/>
            <person name="Gao Y.C."/>
            <person name="Liu J.Z."/>
            <person name="Shao H.Z."/>
            <person name="Wang X."/>
            <person name="Wang C.C."/>
            <person name="Yang T.C."/>
            <person name="Huo Q.B."/>
            <person name="Li W."/>
            <person name="Chen H.Y."/>
            <person name="Chen S.E."/>
            <person name="Zhou L.G."/>
            <person name="Ni X.B."/>
            <person name="Tian J.H."/>
            <person name="Sheng Y."/>
            <person name="Liu T."/>
            <person name="Pan Y.S."/>
            <person name="Xia L.Y."/>
            <person name="Li J."/>
            <person name="Zhao F."/>
            <person name="Cao W.C."/>
        </authorList>
    </citation>
    <scope>NUCLEOTIDE SEQUENCE</scope>
    <source>
        <strain evidence="3">Rsan-2018</strain>
    </source>
</reference>
<name>A0A9D4SMP4_RHISA</name>
<dbReference type="GO" id="GO:0004867">
    <property type="term" value="F:serine-type endopeptidase inhibitor activity"/>
    <property type="evidence" value="ECO:0007669"/>
    <property type="project" value="InterPro"/>
</dbReference>
<protein>
    <submittedName>
        <fullName evidence="3">Uncharacterized protein</fullName>
    </submittedName>
</protein>
<dbReference type="Proteomes" id="UP000821837">
    <property type="component" value="Unassembled WGS sequence"/>
</dbReference>
<dbReference type="InterPro" id="IPR036880">
    <property type="entry name" value="Kunitz_BPTI_sf"/>
</dbReference>
<proteinExistence type="predicted"/>
<evidence type="ECO:0000256" key="2">
    <source>
        <dbReference type="SAM" id="Phobius"/>
    </source>
</evidence>
<dbReference type="AlphaFoldDB" id="A0A9D4SMP4"/>
<reference evidence="3" key="2">
    <citation type="submission" date="2021-09" db="EMBL/GenBank/DDBJ databases">
        <authorList>
            <person name="Jia N."/>
            <person name="Wang J."/>
            <person name="Shi W."/>
            <person name="Du L."/>
            <person name="Sun Y."/>
            <person name="Zhan W."/>
            <person name="Jiang J."/>
            <person name="Wang Q."/>
            <person name="Zhang B."/>
            <person name="Ji P."/>
            <person name="Sakyi L.B."/>
            <person name="Cui X."/>
            <person name="Yuan T."/>
            <person name="Jiang B."/>
            <person name="Yang W."/>
            <person name="Lam T.T.-Y."/>
            <person name="Chang Q."/>
            <person name="Ding S."/>
            <person name="Wang X."/>
            <person name="Zhu J."/>
            <person name="Ruan X."/>
            <person name="Zhao L."/>
            <person name="Wei J."/>
            <person name="Que T."/>
            <person name="Du C."/>
            <person name="Cheng J."/>
            <person name="Dai P."/>
            <person name="Han X."/>
            <person name="Huang E."/>
            <person name="Gao Y."/>
            <person name="Liu J."/>
            <person name="Shao H."/>
            <person name="Ye R."/>
            <person name="Li L."/>
            <person name="Wei W."/>
            <person name="Wang X."/>
            <person name="Wang C."/>
            <person name="Huo Q."/>
            <person name="Li W."/>
            <person name="Guo W."/>
            <person name="Chen H."/>
            <person name="Chen S."/>
            <person name="Zhou L."/>
            <person name="Zhou L."/>
            <person name="Ni X."/>
            <person name="Tian J."/>
            <person name="Zhou Y."/>
            <person name="Sheng Y."/>
            <person name="Liu T."/>
            <person name="Pan Y."/>
            <person name="Xia L."/>
            <person name="Li J."/>
            <person name="Zhao F."/>
            <person name="Cao W."/>
        </authorList>
    </citation>
    <scope>NUCLEOTIDE SEQUENCE</scope>
    <source>
        <strain evidence="3">Rsan-2018</strain>
        <tissue evidence="3">Larvae</tissue>
    </source>
</reference>